<dbReference type="Proteomes" id="UP000085678">
    <property type="component" value="Unplaced"/>
</dbReference>
<feature type="compositionally biased region" description="Basic residues" evidence="2">
    <location>
        <begin position="553"/>
        <end position="568"/>
    </location>
</feature>
<feature type="compositionally biased region" description="Polar residues" evidence="2">
    <location>
        <begin position="793"/>
        <end position="802"/>
    </location>
</feature>
<dbReference type="Pfam" id="PF10264">
    <property type="entry name" value="WHD_Storkhead"/>
    <property type="match status" value="1"/>
</dbReference>
<feature type="region of interest" description="Disordered" evidence="2">
    <location>
        <begin position="524"/>
        <end position="630"/>
    </location>
</feature>
<feature type="compositionally biased region" description="Polar residues" evidence="2">
    <location>
        <begin position="528"/>
        <end position="549"/>
    </location>
</feature>
<dbReference type="PANTHER" id="PTHR22437">
    <property type="entry name" value="WINGED HELIX DOMAIN-CONTAINING PROTEIN"/>
    <property type="match status" value="1"/>
</dbReference>
<keyword evidence="1" id="KW-0175">Coiled coil</keyword>
<dbReference type="GO" id="GO:0005737">
    <property type="term" value="C:cytoplasm"/>
    <property type="evidence" value="ECO:0007669"/>
    <property type="project" value="TreeGrafter"/>
</dbReference>
<feature type="coiled-coil region" evidence="1">
    <location>
        <begin position="336"/>
        <end position="363"/>
    </location>
</feature>
<dbReference type="AlphaFoldDB" id="A0A1S3IDN0"/>
<dbReference type="GeneID" id="106162715"/>
<keyword evidence="4" id="KW-1185">Reference proteome</keyword>
<feature type="region of interest" description="Disordered" evidence="2">
    <location>
        <begin position="949"/>
        <end position="979"/>
    </location>
</feature>
<evidence type="ECO:0000259" key="3">
    <source>
        <dbReference type="Pfam" id="PF10264"/>
    </source>
</evidence>
<feature type="compositionally biased region" description="Basic residues" evidence="2">
    <location>
        <begin position="582"/>
        <end position="596"/>
    </location>
</feature>
<evidence type="ECO:0000313" key="5">
    <source>
        <dbReference type="RefSeq" id="XP_013395559.1"/>
    </source>
</evidence>
<dbReference type="InterPro" id="IPR019391">
    <property type="entry name" value="Storkhead-box_WHD"/>
</dbReference>
<feature type="compositionally biased region" description="Low complexity" evidence="2">
    <location>
        <begin position="876"/>
        <end position="888"/>
    </location>
</feature>
<name>A0A1S3IDN0_LINAN</name>
<feature type="compositionally biased region" description="Basic and acidic residues" evidence="2">
    <location>
        <begin position="805"/>
        <end position="817"/>
    </location>
</feature>
<evidence type="ECO:0000256" key="1">
    <source>
        <dbReference type="SAM" id="Coils"/>
    </source>
</evidence>
<evidence type="ECO:0000256" key="2">
    <source>
        <dbReference type="SAM" id="MobiDB-lite"/>
    </source>
</evidence>
<proteinExistence type="predicted"/>
<feature type="compositionally biased region" description="Polar residues" evidence="2">
    <location>
        <begin position="863"/>
        <end position="875"/>
    </location>
</feature>
<evidence type="ECO:0000313" key="4">
    <source>
        <dbReference type="Proteomes" id="UP000085678"/>
    </source>
</evidence>
<feature type="compositionally biased region" description="Polar residues" evidence="2">
    <location>
        <begin position="956"/>
        <end position="965"/>
    </location>
</feature>
<dbReference type="InterPro" id="IPR040126">
    <property type="entry name" value="STOX1/2"/>
</dbReference>
<dbReference type="PANTHER" id="PTHR22437:SF0">
    <property type="entry name" value="FI21431P1"/>
    <property type="match status" value="1"/>
</dbReference>
<gene>
    <name evidence="5" type="primary">LOC106162715</name>
</gene>
<dbReference type="GO" id="GO:0000977">
    <property type="term" value="F:RNA polymerase II transcription regulatory region sequence-specific DNA binding"/>
    <property type="evidence" value="ECO:0007669"/>
    <property type="project" value="TreeGrafter"/>
</dbReference>
<protein>
    <submittedName>
        <fullName evidence="5">Uncharacterized protein LOC106162715 isoform X2</fullName>
    </submittedName>
</protein>
<feature type="region of interest" description="Disordered" evidence="2">
    <location>
        <begin position="784"/>
        <end position="900"/>
    </location>
</feature>
<feature type="region of interest" description="Disordered" evidence="2">
    <location>
        <begin position="500"/>
        <end position="519"/>
    </location>
</feature>
<dbReference type="OrthoDB" id="10020110at2759"/>
<feature type="compositionally biased region" description="Basic and acidic residues" evidence="2">
    <location>
        <begin position="597"/>
        <end position="614"/>
    </location>
</feature>
<dbReference type="GO" id="GO:0006357">
    <property type="term" value="P:regulation of transcription by RNA polymerase II"/>
    <property type="evidence" value="ECO:0007669"/>
    <property type="project" value="InterPro"/>
</dbReference>
<sequence length="999" mass="113427">MSSKPHREEKKSSKNVRITSKCFALILKEVSVSSLNETSSSTSSQTSASAAGSTSITISDLGSEEKTRRKESGIGIFEDFQHKNSSCYWNPQLGEVVGSLRYIGILQPHVLLVGGKDVDLEGLSVAWSRRLLKPPQGFALVGLGEIPGIEMQTISQTHFTPLPEALCAAVADLNANKELADMSNILGKLQDTYSGVELPSNGIIYDTLGVLIKEKKLLHTGTGYFVVTPDMYDVPLNITVQEPMAHIGTGVTENELAKLSPLLCSMSPMQTMILPIVTTPSKVQVKTKSCQTNFEKEVRHLRKLERSQSMREKQSRLNTAADKENFSRTLSLRYKEDKAQTLFKEMNENVNLLNNEKDKEKQADKPSFLTKLWNKCKQKKPESSKEVEHATFSAQFPPPEWQWYQQHKNGSNNREHHNQDNHKARQHYMENHRKEHNDSYKTEHQYVGKHPREQYDMRNKTWHHGIKSQVTENSKNVHQSSLIPKAHTWHHFQSAIKDLDQHHHKGQPPNSRPQCDRSMSLDHRNLRNNENGLPTKQEALNENPSNLEGNQRHVTRSKHQRRHKKCSKTSRMLNKSRESLVRKRQTLSKSKHRNHREKSYDHKASPHMRKEELGRYSSTDEENPDTSNAYKFRNPHLMYQQSWGMGLKQSETESESGSDLEKCSTVKECPTRAVPPSVKYRGENSGPHMQNYDRNLADLPGRFPVRYTPRALTGDTLEEEDQVMWSSDEEVDQVGQYVTESAPQFHNHEMKAKYLGYLPHKRTGHTTSKDNGVNCIGLQVIPPSEADKDQQLRKSITNSQHQSNRKNEESKDCHIRQELVNLQLGRENAHGDHRTSQKFMGNGNLRNRNHDVDMALRNHKNTGHFNCSPNSTQGDSGFSSPMSHSSPQSKKESSNAAQLQNGVQRKIVTCSKTQGQQQWSVCSGKNEGKVSPSVGIFKDSSLRHHGNLARHHGNKGNLNDNGNEVQDSRSKHHKRIVEGSETNCHRRVQFQNGFAVKGT</sequence>
<dbReference type="GO" id="GO:0005634">
    <property type="term" value="C:nucleus"/>
    <property type="evidence" value="ECO:0007669"/>
    <property type="project" value="TreeGrafter"/>
</dbReference>
<accession>A0A1S3IDN0</accession>
<feature type="domain" description="Winged helix Storkhead-box1" evidence="3">
    <location>
        <begin position="151"/>
        <end position="229"/>
    </location>
</feature>
<organism evidence="4 5">
    <name type="scientific">Lingula anatina</name>
    <name type="common">Brachiopod</name>
    <name type="synonym">Lingula unguis</name>
    <dbReference type="NCBI Taxonomy" id="7574"/>
    <lineage>
        <taxon>Eukaryota</taxon>
        <taxon>Metazoa</taxon>
        <taxon>Spiralia</taxon>
        <taxon>Lophotrochozoa</taxon>
        <taxon>Brachiopoda</taxon>
        <taxon>Linguliformea</taxon>
        <taxon>Lingulata</taxon>
        <taxon>Lingulida</taxon>
        <taxon>Linguloidea</taxon>
        <taxon>Lingulidae</taxon>
        <taxon>Lingula</taxon>
    </lineage>
</organism>
<dbReference type="RefSeq" id="XP_013395559.1">
    <property type="nucleotide sequence ID" value="XM_013540105.1"/>
</dbReference>
<reference evidence="5" key="1">
    <citation type="submission" date="2025-08" db="UniProtKB">
        <authorList>
            <consortium name="RefSeq"/>
        </authorList>
    </citation>
    <scope>IDENTIFICATION</scope>
    <source>
        <tissue evidence="5">Gonads</tissue>
    </source>
</reference>